<dbReference type="EMBL" id="BDGU01000357">
    <property type="protein sequence ID" value="GAW06865.1"/>
    <property type="molecule type" value="Genomic_DNA"/>
</dbReference>
<dbReference type="Pfam" id="PF12138">
    <property type="entry name" value="Spherulin4"/>
    <property type="match status" value="1"/>
</dbReference>
<dbReference type="PANTHER" id="PTHR35040:SF9">
    <property type="entry name" value="4-LIKE CELL SURFACE PROTEIN, PUTATIVE (AFU_ORTHOLOGUE AFUA_4G14080)-RELATED"/>
    <property type="match status" value="1"/>
</dbReference>
<name>A0A1Q3EI53_LENED</name>
<gene>
    <name evidence="1" type="ORF">LENED_008818</name>
</gene>
<protein>
    <submittedName>
        <fullName evidence="1">Spherulin 4-like cell surface</fullName>
    </submittedName>
</protein>
<accession>A0A1Q3EI53</accession>
<reference evidence="1 2" key="1">
    <citation type="submission" date="2016-08" db="EMBL/GenBank/DDBJ databases">
        <authorList>
            <consortium name="Lentinula edodes genome sequencing consortium"/>
            <person name="Sakamoto Y."/>
            <person name="Nakade K."/>
            <person name="Sato S."/>
            <person name="Yoshida Y."/>
            <person name="Miyazaki K."/>
            <person name="Natsume S."/>
            <person name="Konno N."/>
        </authorList>
    </citation>
    <scope>NUCLEOTIDE SEQUENCE [LARGE SCALE GENOMIC DNA]</scope>
    <source>
        <strain evidence="1 2">NBRC 111202</strain>
    </source>
</reference>
<comment type="caution">
    <text evidence="1">The sequence shown here is derived from an EMBL/GenBank/DDBJ whole genome shotgun (WGS) entry which is preliminary data.</text>
</comment>
<proteinExistence type="predicted"/>
<dbReference type="InterPro" id="IPR021986">
    <property type="entry name" value="Spherulin4"/>
</dbReference>
<keyword evidence="2" id="KW-1185">Reference proteome</keyword>
<dbReference type="PANTHER" id="PTHR35040">
    <property type="match status" value="1"/>
</dbReference>
<organism evidence="1 2">
    <name type="scientific">Lentinula edodes</name>
    <name type="common">Shiitake mushroom</name>
    <name type="synonym">Lentinus edodes</name>
    <dbReference type="NCBI Taxonomy" id="5353"/>
    <lineage>
        <taxon>Eukaryota</taxon>
        <taxon>Fungi</taxon>
        <taxon>Dikarya</taxon>
        <taxon>Basidiomycota</taxon>
        <taxon>Agaricomycotina</taxon>
        <taxon>Agaricomycetes</taxon>
        <taxon>Agaricomycetidae</taxon>
        <taxon>Agaricales</taxon>
        <taxon>Marasmiineae</taxon>
        <taxon>Omphalotaceae</taxon>
        <taxon>Lentinula</taxon>
    </lineage>
</organism>
<sequence length="289" mass="32039">MFSPDLETIKLKLSMSKIALYVNLPTLPSSYLLSVLRQYEDIHHSLSRYIFEWVVPTSELTTFEWGLPSSIRRTSTKLHCLGIYNPDNLAHSQPPADYQACISLVDAGAKQNTLHLLGYVDTANGQRNSVDVLVDIETYAGWDEGYRPEGVYFDNSPTGAAYLVLFNEYGNYVRELFGETGMVALNPSAVPDSGYFTLSDLIVTVNEDYNIFNFSNLPLSPSTPVEKQIVILYNAPNNLDFSETVVDEISAIANIKACFITPSSKDTEYTSVPDSLFQLLGSLIASQTA</sequence>
<evidence type="ECO:0000313" key="1">
    <source>
        <dbReference type="EMBL" id="GAW06865.1"/>
    </source>
</evidence>
<reference evidence="1 2" key="2">
    <citation type="submission" date="2017-02" db="EMBL/GenBank/DDBJ databases">
        <title>A genome survey and senescence transcriptome analysis in Lentinula edodes.</title>
        <authorList>
            <person name="Sakamoto Y."/>
            <person name="Nakade K."/>
            <person name="Sato S."/>
            <person name="Yoshida Y."/>
            <person name="Miyazaki K."/>
            <person name="Natsume S."/>
            <person name="Konno N."/>
        </authorList>
    </citation>
    <scope>NUCLEOTIDE SEQUENCE [LARGE SCALE GENOMIC DNA]</scope>
    <source>
        <strain evidence="1 2">NBRC 111202</strain>
    </source>
</reference>
<evidence type="ECO:0000313" key="2">
    <source>
        <dbReference type="Proteomes" id="UP000188533"/>
    </source>
</evidence>
<dbReference type="Proteomes" id="UP000188533">
    <property type="component" value="Unassembled WGS sequence"/>
</dbReference>
<dbReference type="AlphaFoldDB" id="A0A1Q3EI53"/>